<organism evidence="3 4">
    <name type="scientific">Mesorhizobium shangrilense</name>
    <dbReference type="NCBI Taxonomy" id="460060"/>
    <lineage>
        <taxon>Bacteria</taxon>
        <taxon>Pseudomonadati</taxon>
        <taxon>Pseudomonadota</taxon>
        <taxon>Alphaproteobacteria</taxon>
        <taxon>Hyphomicrobiales</taxon>
        <taxon>Phyllobacteriaceae</taxon>
        <taxon>Mesorhizobium</taxon>
    </lineage>
</organism>
<dbReference type="Gene3D" id="2.60.120.10">
    <property type="entry name" value="Jelly Rolls"/>
    <property type="match status" value="1"/>
</dbReference>
<proteinExistence type="predicted"/>
<dbReference type="Proteomes" id="UP001548832">
    <property type="component" value="Unassembled WGS sequence"/>
</dbReference>
<dbReference type="PANTHER" id="PTHR46797:SF20">
    <property type="entry name" value="BLR4304 PROTEIN"/>
    <property type="match status" value="1"/>
</dbReference>
<keyword evidence="1" id="KW-0238">DNA-binding</keyword>
<dbReference type="SUPFAM" id="SSF47413">
    <property type="entry name" value="lambda repressor-like DNA-binding domains"/>
    <property type="match status" value="1"/>
</dbReference>
<dbReference type="SMART" id="SM00530">
    <property type="entry name" value="HTH_XRE"/>
    <property type="match status" value="1"/>
</dbReference>
<protein>
    <submittedName>
        <fullName evidence="3">XRE family transcriptional regulator</fullName>
    </submittedName>
</protein>
<dbReference type="InterPro" id="IPR010982">
    <property type="entry name" value="Lambda_DNA-bd_dom_sf"/>
</dbReference>
<accession>A0ABV2DIN0</accession>
<gene>
    <name evidence="3" type="ORF">ABVQ20_23160</name>
</gene>
<feature type="domain" description="HTH cro/C1-type" evidence="2">
    <location>
        <begin position="10"/>
        <end position="64"/>
    </location>
</feature>
<evidence type="ECO:0000256" key="1">
    <source>
        <dbReference type="ARBA" id="ARBA00023125"/>
    </source>
</evidence>
<dbReference type="InterPro" id="IPR050807">
    <property type="entry name" value="TransReg_Diox_bact_type"/>
</dbReference>
<dbReference type="InterPro" id="IPR011051">
    <property type="entry name" value="RmlC_Cupin_sf"/>
</dbReference>
<dbReference type="Gene3D" id="1.10.260.40">
    <property type="entry name" value="lambda repressor-like DNA-binding domains"/>
    <property type="match status" value="1"/>
</dbReference>
<sequence length="195" mass="21380">MMQGNVGSKIRDARKEQNITLRDLSERSGLSVSQLSKLENGKARLTVDVALMIAGVLHVPVASFLFSPKPGMQARRSITRAGSGILHQGNAMEFEVLCSDFRDKTNIFWRVTLRARSLEENGGWRSHSGEEFIHVLSGRLELHTIHYDPTVLQPGDSILFDGEMQHAYIALGDAPVVMLMSNTVPRDGLPASAGA</sequence>
<dbReference type="Pfam" id="PF01381">
    <property type="entry name" value="HTH_3"/>
    <property type="match status" value="1"/>
</dbReference>
<dbReference type="PROSITE" id="PS50943">
    <property type="entry name" value="HTH_CROC1"/>
    <property type="match status" value="1"/>
</dbReference>
<dbReference type="Pfam" id="PF07883">
    <property type="entry name" value="Cupin_2"/>
    <property type="match status" value="1"/>
</dbReference>
<evidence type="ECO:0000259" key="2">
    <source>
        <dbReference type="PROSITE" id="PS50943"/>
    </source>
</evidence>
<dbReference type="EMBL" id="JBEWSZ010000001">
    <property type="protein sequence ID" value="MET2829878.1"/>
    <property type="molecule type" value="Genomic_DNA"/>
</dbReference>
<comment type="caution">
    <text evidence="3">The sequence shown here is derived from an EMBL/GenBank/DDBJ whole genome shotgun (WGS) entry which is preliminary data.</text>
</comment>
<dbReference type="CDD" id="cd00093">
    <property type="entry name" value="HTH_XRE"/>
    <property type="match status" value="1"/>
</dbReference>
<evidence type="ECO:0000313" key="4">
    <source>
        <dbReference type="Proteomes" id="UP001548832"/>
    </source>
</evidence>
<dbReference type="CDD" id="cd02209">
    <property type="entry name" value="cupin_XRE_C"/>
    <property type="match status" value="1"/>
</dbReference>
<dbReference type="PANTHER" id="PTHR46797">
    <property type="entry name" value="HTH-TYPE TRANSCRIPTIONAL REGULATOR"/>
    <property type="match status" value="1"/>
</dbReference>
<name>A0ABV2DIN0_9HYPH</name>
<dbReference type="InterPro" id="IPR014710">
    <property type="entry name" value="RmlC-like_jellyroll"/>
</dbReference>
<dbReference type="InterPro" id="IPR013096">
    <property type="entry name" value="Cupin_2"/>
</dbReference>
<dbReference type="InterPro" id="IPR001387">
    <property type="entry name" value="Cro/C1-type_HTH"/>
</dbReference>
<dbReference type="SUPFAM" id="SSF51182">
    <property type="entry name" value="RmlC-like cupins"/>
    <property type="match status" value="1"/>
</dbReference>
<evidence type="ECO:0000313" key="3">
    <source>
        <dbReference type="EMBL" id="MET2829878.1"/>
    </source>
</evidence>
<reference evidence="3 4" key="1">
    <citation type="submission" date="2024-06" db="EMBL/GenBank/DDBJ databases">
        <authorList>
            <person name="Kim D.-U."/>
        </authorList>
    </citation>
    <scope>NUCLEOTIDE SEQUENCE [LARGE SCALE GENOMIC DNA]</scope>
    <source>
        <strain evidence="3 4">KACC15460</strain>
    </source>
</reference>
<keyword evidence="4" id="KW-1185">Reference proteome</keyword>